<dbReference type="Proteomes" id="UP000178602">
    <property type="component" value="Unassembled WGS sequence"/>
</dbReference>
<protein>
    <recommendedName>
        <fullName evidence="4">Haem-binding uptake Tiki superfamily ChaN domain-containing protein</fullName>
    </recommendedName>
</protein>
<sequence length="315" mass="34223">MAITQLSRRTFLLGSMATLSGACAAPYKKTVAPRANLDTTIVTVSYSAPPTVPQITPGHYESLVAALEAVMATRTPIIALGEIHKFDNTSLPSTAELVAGELFPIMKKHGRRTLATELLPFGLQNNQAVAEFNRTRTVQPGSLLDHWLNEVMLPDYCGTLGMLNAAADNGITLYGTNISTPEEYLALRMAGREDELSMTVNRNTLTVISALRDQDSTSLITTYNGARHNNVIPLTGEEAHSFGQLFPADRYLEIDILLAELLPTVPGKYLTEEIRGSIPATGITLLRQENRVTIILPKSDQPVSPRPASSLPVCR</sequence>
<evidence type="ECO:0000256" key="1">
    <source>
        <dbReference type="SAM" id="SignalP"/>
    </source>
</evidence>
<organism evidence="2 3">
    <name type="scientific">candidate division WOR-1 bacterium RIFOXYC12_FULL_54_18</name>
    <dbReference type="NCBI Taxonomy" id="1802584"/>
    <lineage>
        <taxon>Bacteria</taxon>
        <taxon>Bacillati</taxon>
        <taxon>Saganbacteria</taxon>
    </lineage>
</organism>
<accession>A0A1F4T4L0</accession>
<evidence type="ECO:0008006" key="4">
    <source>
        <dbReference type="Google" id="ProtNLM"/>
    </source>
</evidence>
<gene>
    <name evidence="2" type="ORF">A3K49_00440</name>
</gene>
<evidence type="ECO:0000313" key="3">
    <source>
        <dbReference type="Proteomes" id="UP000178602"/>
    </source>
</evidence>
<name>A0A1F4T4L0_UNCSA</name>
<dbReference type="PROSITE" id="PS51318">
    <property type="entry name" value="TAT"/>
    <property type="match status" value="1"/>
</dbReference>
<evidence type="ECO:0000313" key="2">
    <source>
        <dbReference type="EMBL" id="OGC27487.1"/>
    </source>
</evidence>
<feature type="signal peptide" evidence="1">
    <location>
        <begin position="1"/>
        <end position="24"/>
    </location>
</feature>
<keyword evidence="1" id="KW-0732">Signal</keyword>
<dbReference type="InterPro" id="IPR006311">
    <property type="entry name" value="TAT_signal"/>
</dbReference>
<dbReference type="EMBL" id="MEUG01000001">
    <property type="protein sequence ID" value="OGC27487.1"/>
    <property type="molecule type" value="Genomic_DNA"/>
</dbReference>
<dbReference type="AlphaFoldDB" id="A0A1F4T4L0"/>
<proteinExistence type="predicted"/>
<feature type="chain" id="PRO_5009514450" description="Haem-binding uptake Tiki superfamily ChaN domain-containing protein" evidence="1">
    <location>
        <begin position="25"/>
        <end position="315"/>
    </location>
</feature>
<reference evidence="2 3" key="1">
    <citation type="journal article" date="2016" name="Nat. Commun.">
        <title>Thousands of microbial genomes shed light on interconnected biogeochemical processes in an aquifer system.</title>
        <authorList>
            <person name="Anantharaman K."/>
            <person name="Brown C.T."/>
            <person name="Hug L.A."/>
            <person name="Sharon I."/>
            <person name="Castelle C.J."/>
            <person name="Probst A.J."/>
            <person name="Thomas B.C."/>
            <person name="Singh A."/>
            <person name="Wilkins M.J."/>
            <person name="Karaoz U."/>
            <person name="Brodie E.L."/>
            <person name="Williams K.H."/>
            <person name="Hubbard S.S."/>
            <person name="Banfield J.F."/>
        </authorList>
    </citation>
    <scope>NUCLEOTIDE SEQUENCE [LARGE SCALE GENOMIC DNA]</scope>
</reference>
<comment type="caution">
    <text evidence="2">The sequence shown here is derived from an EMBL/GenBank/DDBJ whole genome shotgun (WGS) entry which is preliminary data.</text>
</comment>